<dbReference type="InterPro" id="IPR014767">
    <property type="entry name" value="DAD_dom"/>
</dbReference>
<dbReference type="PANTHER" id="PTHR45725">
    <property type="entry name" value="FORMIN HOMOLOGY 2 FAMILY MEMBER"/>
    <property type="match status" value="1"/>
</dbReference>
<dbReference type="Pfam" id="PF02181">
    <property type="entry name" value="FH2"/>
    <property type="match status" value="2"/>
</dbReference>
<feature type="region of interest" description="Disordered" evidence="1">
    <location>
        <begin position="781"/>
        <end position="825"/>
    </location>
</feature>
<reference evidence="5" key="1">
    <citation type="submission" date="2025-08" db="UniProtKB">
        <authorList>
            <consortium name="Ensembl"/>
        </authorList>
    </citation>
    <scope>IDENTIFICATION</scope>
</reference>
<evidence type="ECO:0000256" key="1">
    <source>
        <dbReference type="SAM" id="MobiDB-lite"/>
    </source>
</evidence>
<reference evidence="5" key="2">
    <citation type="submission" date="2025-09" db="UniProtKB">
        <authorList>
            <consortium name="Ensembl"/>
        </authorList>
    </citation>
    <scope>IDENTIFICATION</scope>
</reference>
<dbReference type="Gene3D" id="1.20.58.2220">
    <property type="entry name" value="Formin, FH2 domain"/>
    <property type="match status" value="1"/>
</dbReference>
<dbReference type="AlphaFoldDB" id="A0A8C7GJ91"/>
<dbReference type="SMART" id="SM01140">
    <property type="entry name" value="Drf_GBD"/>
    <property type="match status" value="1"/>
</dbReference>
<dbReference type="SMART" id="SM01139">
    <property type="entry name" value="Drf_FH3"/>
    <property type="match status" value="1"/>
</dbReference>
<feature type="domain" description="DAD" evidence="2">
    <location>
        <begin position="819"/>
        <end position="850"/>
    </location>
</feature>
<dbReference type="Gene3D" id="1.25.10.10">
    <property type="entry name" value="Leucine-rich Repeat Variant"/>
    <property type="match status" value="1"/>
</dbReference>
<dbReference type="Pfam" id="PF06367">
    <property type="entry name" value="Drf_FH3"/>
    <property type="match status" value="1"/>
</dbReference>
<dbReference type="PROSITE" id="PS51231">
    <property type="entry name" value="DAD"/>
    <property type="match status" value="1"/>
</dbReference>
<dbReference type="GO" id="GO:0030036">
    <property type="term" value="P:actin cytoskeleton organization"/>
    <property type="evidence" value="ECO:0007669"/>
    <property type="project" value="InterPro"/>
</dbReference>
<feature type="region of interest" description="Disordered" evidence="1">
    <location>
        <begin position="843"/>
        <end position="869"/>
    </location>
</feature>
<evidence type="ECO:0000259" key="2">
    <source>
        <dbReference type="PROSITE" id="PS51231"/>
    </source>
</evidence>
<sequence length="869" mass="99086">MFALPAEKKWQMYCSKKKEGEESKGATSWPEFYIDQFVTRFIDLDGLTCILNFLKSMDYDTTESQIHTSLIGCIKALMNNSQGRSHVLSHTESINIIAQSLATENVKTKVAVLEIMGAVCLVPGGHRKILEAMLHYQKFACERTRFQTLLNDLDRSTGRYRDEVNLKTAIMSFINAVLSQGAGESSFEFRIHLRYEFLMLGIQPVIDKLRSHDNSTLDRHLDFFEMLRNEDELSLAKRFDTVHIDTKSATQVFELIKKKMSHTDAHPHFISVLQHCLLMPYKRSGNTVQYWLLLDRIVQQIVLQNDKGHDPDVTPLENFNVKNVVRIVPGGPPFIPGAPGGPTAPPPMQAGMIPAPLPLTQGMPPPPPPPPPPGGPPPPPGMAPFGLPPPPGAPMGPGLKKKNIPQPSNPLKSFNWAKLNKLEGTVWTDVDDINVFKILDLEDIEKTFSAYQRHCWMLSTEYYCSCSNSPHPPPPQMFSVQKESEDDTVTSKKVKELSVIDGRRAQNCNILLSRLKLTNEEIKRAILTMDEHEDLPKDMLEQLLKFVPEKSDVDLLEEHKHELDRMAKADRFLYEMSRINHYQPRLQSLYFKKKFAERIVEVKPKVEALIRASKEVLQSRNLKQLLEVVLAFGNYMNKGQRGNAYGFKVSSLNKIADTKSSIDKNITLLHYLITILEHKYPKVAVFQEELQSVPEAAKVKYELLLRGLPQVSGDKFVSVVSQFITVASFSFSDVEDSLTEAKELFLKAVQHFGEDATRMQPDEFFGIFDQFLQAFAEAKQENENMRRRKEEEERRARMEAQLKEQREKERKSRKAKENCEEDGEFDDLVSALRSGEVFDKDLSKMKRNRKRVNSSAETSRERPVTKLNL</sequence>
<keyword evidence="6" id="KW-1185">Reference proteome</keyword>
<dbReference type="SUPFAM" id="SSF101447">
    <property type="entry name" value="Formin homology 2 domain (FH2 domain)"/>
    <property type="match status" value="1"/>
</dbReference>
<dbReference type="FunFam" id="1.10.238.150:FF:000001">
    <property type="entry name" value="Dishevelled associated activator of morphogenesis 1"/>
    <property type="match status" value="1"/>
</dbReference>
<dbReference type="GeneTree" id="ENSGT00940000156452"/>
<dbReference type="InterPro" id="IPR042201">
    <property type="entry name" value="FH2_Formin_sf"/>
</dbReference>
<feature type="compositionally biased region" description="Pro residues" evidence="1">
    <location>
        <begin position="363"/>
        <end position="394"/>
    </location>
</feature>
<dbReference type="PANTHER" id="PTHR45725:SF16">
    <property type="entry name" value="DISHEVELED-ASSOCIATED ACTIVATOR OF MORPHOGENESIS 1"/>
    <property type="match status" value="1"/>
</dbReference>
<dbReference type="InterPro" id="IPR015425">
    <property type="entry name" value="FH2_Formin"/>
</dbReference>
<organism evidence="5 6">
    <name type="scientific">Oncorhynchus kisutch</name>
    <name type="common">Coho salmon</name>
    <name type="synonym">Salmo kisutch</name>
    <dbReference type="NCBI Taxonomy" id="8019"/>
    <lineage>
        <taxon>Eukaryota</taxon>
        <taxon>Metazoa</taxon>
        <taxon>Chordata</taxon>
        <taxon>Craniata</taxon>
        <taxon>Vertebrata</taxon>
        <taxon>Euteleostomi</taxon>
        <taxon>Actinopterygii</taxon>
        <taxon>Neopterygii</taxon>
        <taxon>Teleostei</taxon>
        <taxon>Protacanthopterygii</taxon>
        <taxon>Salmoniformes</taxon>
        <taxon>Salmonidae</taxon>
        <taxon>Salmoninae</taxon>
        <taxon>Oncorhynchus</taxon>
    </lineage>
</organism>
<dbReference type="PROSITE" id="PS51444">
    <property type="entry name" value="FH2"/>
    <property type="match status" value="1"/>
</dbReference>
<dbReference type="GO" id="GO:0001725">
    <property type="term" value="C:stress fiber"/>
    <property type="evidence" value="ECO:0007669"/>
    <property type="project" value="TreeGrafter"/>
</dbReference>
<dbReference type="GO" id="GO:0031267">
    <property type="term" value="F:small GTPase binding"/>
    <property type="evidence" value="ECO:0007669"/>
    <property type="project" value="InterPro"/>
</dbReference>
<feature type="region of interest" description="Disordered" evidence="1">
    <location>
        <begin position="335"/>
        <end position="409"/>
    </location>
</feature>
<dbReference type="InterPro" id="IPR010473">
    <property type="entry name" value="GTPase-bd"/>
</dbReference>
<accession>A0A8C7GJ91</accession>
<feature type="compositionally biased region" description="Basic and acidic residues" evidence="1">
    <location>
        <begin position="781"/>
        <end position="818"/>
    </location>
</feature>
<dbReference type="SUPFAM" id="SSF48371">
    <property type="entry name" value="ARM repeat"/>
    <property type="match status" value="1"/>
</dbReference>
<dbReference type="Pfam" id="PF06371">
    <property type="entry name" value="Drf_GBD"/>
    <property type="match status" value="1"/>
</dbReference>
<dbReference type="Ensembl" id="ENSOKIT00005044833.1">
    <property type="protein sequence ID" value="ENSOKIP00005042526.1"/>
    <property type="gene ID" value="ENSOKIG00005017891.1"/>
</dbReference>
<feature type="compositionally biased region" description="Basic and acidic residues" evidence="1">
    <location>
        <begin position="858"/>
        <end position="869"/>
    </location>
</feature>
<name>A0A8C7GJ91_ONCKI</name>
<dbReference type="Proteomes" id="UP000694557">
    <property type="component" value="Unassembled WGS sequence"/>
</dbReference>
<protein>
    <submittedName>
        <fullName evidence="5">Dishevelled associated activator of morphosis 1</fullName>
    </submittedName>
</protein>
<dbReference type="PROSITE" id="PS51232">
    <property type="entry name" value="GBD_FH3"/>
    <property type="match status" value="1"/>
</dbReference>
<dbReference type="InterPro" id="IPR051425">
    <property type="entry name" value="Formin_Homology"/>
</dbReference>
<dbReference type="InterPro" id="IPR010472">
    <property type="entry name" value="FH3_dom"/>
</dbReference>
<evidence type="ECO:0000259" key="3">
    <source>
        <dbReference type="PROSITE" id="PS51232"/>
    </source>
</evidence>
<evidence type="ECO:0000313" key="5">
    <source>
        <dbReference type="Ensembl" id="ENSOKIP00005042526.1"/>
    </source>
</evidence>
<evidence type="ECO:0000313" key="6">
    <source>
        <dbReference type="Proteomes" id="UP000694557"/>
    </source>
</evidence>
<dbReference type="InterPro" id="IPR016024">
    <property type="entry name" value="ARM-type_fold"/>
</dbReference>
<feature type="domain" description="FH2" evidence="4">
    <location>
        <begin position="401"/>
        <end position="801"/>
    </location>
</feature>
<dbReference type="InterPro" id="IPR014768">
    <property type="entry name" value="GBD/FH3_dom"/>
</dbReference>
<dbReference type="GO" id="GO:0003779">
    <property type="term" value="F:actin binding"/>
    <property type="evidence" value="ECO:0007669"/>
    <property type="project" value="InterPro"/>
</dbReference>
<feature type="domain" description="GBD/FH3" evidence="3">
    <location>
        <begin position="1"/>
        <end position="309"/>
    </location>
</feature>
<evidence type="ECO:0000259" key="4">
    <source>
        <dbReference type="PROSITE" id="PS51444"/>
    </source>
</evidence>
<gene>
    <name evidence="5" type="primary">DAAM1</name>
    <name evidence="5" type="synonym">LOC109904217</name>
</gene>
<dbReference type="FunFam" id="1.25.10.10:FF:001914">
    <property type="entry name" value="Disheveled associated activator of morphogenesis, putative"/>
    <property type="match status" value="1"/>
</dbReference>
<dbReference type="InterPro" id="IPR011989">
    <property type="entry name" value="ARM-like"/>
</dbReference>
<proteinExistence type="predicted"/>
<dbReference type="Gene3D" id="1.10.238.150">
    <property type="entry name" value="Formin, FH3 diaphanous domain"/>
    <property type="match status" value="1"/>
</dbReference>
<dbReference type="SMART" id="SM00498">
    <property type="entry name" value="FH2"/>
    <property type="match status" value="1"/>
</dbReference>